<dbReference type="AlphaFoldDB" id="A0A4Z0R8K7"/>
<dbReference type="SUPFAM" id="SSF52218">
    <property type="entry name" value="Flavoproteins"/>
    <property type="match status" value="2"/>
</dbReference>
<dbReference type="PANTHER" id="PTHR43278">
    <property type="entry name" value="NAD(P)H-DEPENDENT FMN-CONTAINING OXIDOREDUCTASE YWQN-RELATED"/>
    <property type="match status" value="1"/>
</dbReference>
<proteinExistence type="predicted"/>
<keyword evidence="1" id="KW-0285">Flavoprotein</keyword>
<gene>
    <name evidence="4" type="ORF">E4K67_06825</name>
</gene>
<feature type="domain" description="NADPH-dependent FMN reductase-like" evidence="3">
    <location>
        <begin position="21"/>
        <end position="136"/>
    </location>
</feature>
<name>A0A4Z0R8K7_9FIRM</name>
<accession>A0A4Z0R8K7</accession>
<dbReference type="Gene3D" id="3.40.50.360">
    <property type="match status" value="2"/>
</dbReference>
<evidence type="ECO:0000256" key="1">
    <source>
        <dbReference type="ARBA" id="ARBA00022630"/>
    </source>
</evidence>
<dbReference type="InterPro" id="IPR029039">
    <property type="entry name" value="Flavoprotein-like_sf"/>
</dbReference>
<evidence type="ECO:0000259" key="3">
    <source>
        <dbReference type="Pfam" id="PF03358"/>
    </source>
</evidence>
<dbReference type="PANTHER" id="PTHR43278:SF4">
    <property type="entry name" value="NAD(P)H-DEPENDENT FMN-CONTAINING OXIDOREDUCTASE YWQN-RELATED"/>
    <property type="match status" value="1"/>
</dbReference>
<dbReference type="EMBL" id="SPQQ01000002">
    <property type="protein sequence ID" value="TGE39168.1"/>
    <property type="molecule type" value="Genomic_DNA"/>
</dbReference>
<dbReference type="GO" id="GO:0016491">
    <property type="term" value="F:oxidoreductase activity"/>
    <property type="evidence" value="ECO:0007669"/>
    <property type="project" value="InterPro"/>
</dbReference>
<reference evidence="4 5" key="1">
    <citation type="submission" date="2019-03" db="EMBL/GenBank/DDBJ databases">
        <title>Draft Genome Sequence of Desulfosporosinus fructosivorans Strain 63.6F, Isolated from Marine Sediment in the Baltic Sea.</title>
        <authorList>
            <person name="Hausmann B."/>
            <person name="Vandieken V."/>
            <person name="Pjevac P."/>
            <person name="Schreck K."/>
            <person name="Herbold C.W."/>
            <person name="Loy A."/>
        </authorList>
    </citation>
    <scope>NUCLEOTIDE SEQUENCE [LARGE SCALE GENOMIC DNA]</scope>
    <source>
        <strain evidence="4 5">63.6F</strain>
    </source>
</reference>
<comment type="caution">
    <text evidence="4">The sequence shown here is derived from an EMBL/GenBank/DDBJ whole genome shotgun (WGS) entry which is preliminary data.</text>
</comment>
<dbReference type="Proteomes" id="UP000298460">
    <property type="component" value="Unassembled WGS sequence"/>
</dbReference>
<keyword evidence="2" id="KW-0288">FMN</keyword>
<sequence>MIMHVLSVRMSSAVKGMIRIMKIVVLNGSPKGDSSVTMQYVAFMQKKLPQHDFKIVNIAQRIKKIESDEQIFGEITGEIKSADGIIWAFPLYVFLVHSGYKRFIELITERAAGDIFQGKHAAILTTSIHFYDHTAHNYMHGICDDLNMKFYASYSAGMHDLFKEKERAKLLDFSQGFFESITRDAPAIKVYPALINQSQEYVPGTDLVPVKTHGRKVVVLTDSKEDNINLNRLIGRFGDLLSGQVEVYNLHSLDIKGSCLGCIRCGYDNTCVYSGKDEFIDFYNSKLKSADILVFAGTIHDRYLSSLWKTFFDRGFFNTHTPSFSGLQIAFLISGPLGQLPNLRQIMEAYTEWQQANLVGIVTDEHPNSAEIDGMLQELAQRSIDYSNLRYVKPATFLGVGGTKVFRDDIWGPLRFPFRADHRFYKSNGIYDFPQKDYSSRMQNYFLGLLVKIPFIRKEIYGKLMITKMVEPFKKLVAKI</sequence>
<evidence type="ECO:0000256" key="2">
    <source>
        <dbReference type="ARBA" id="ARBA00022643"/>
    </source>
</evidence>
<dbReference type="Pfam" id="PF03358">
    <property type="entry name" value="FMN_red"/>
    <property type="match status" value="1"/>
</dbReference>
<keyword evidence="5" id="KW-1185">Reference proteome</keyword>
<organism evidence="4 5">
    <name type="scientific">Desulfosporosinus fructosivorans</name>
    <dbReference type="NCBI Taxonomy" id="2018669"/>
    <lineage>
        <taxon>Bacteria</taxon>
        <taxon>Bacillati</taxon>
        <taxon>Bacillota</taxon>
        <taxon>Clostridia</taxon>
        <taxon>Eubacteriales</taxon>
        <taxon>Desulfitobacteriaceae</taxon>
        <taxon>Desulfosporosinus</taxon>
    </lineage>
</organism>
<dbReference type="InterPro" id="IPR005025">
    <property type="entry name" value="FMN_Rdtase-like_dom"/>
</dbReference>
<dbReference type="InterPro" id="IPR051796">
    <property type="entry name" value="ISF_SsuE-like"/>
</dbReference>
<evidence type="ECO:0000313" key="4">
    <source>
        <dbReference type="EMBL" id="TGE39168.1"/>
    </source>
</evidence>
<protein>
    <submittedName>
        <fullName evidence="4">Flavodoxin</fullName>
    </submittedName>
</protein>
<evidence type="ECO:0000313" key="5">
    <source>
        <dbReference type="Proteomes" id="UP000298460"/>
    </source>
</evidence>